<protein>
    <submittedName>
        <fullName evidence="2">Uncharacterized protein</fullName>
    </submittedName>
</protein>
<feature type="region of interest" description="Disordered" evidence="1">
    <location>
        <begin position="45"/>
        <end position="64"/>
    </location>
</feature>
<gene>
    <name evidence="2" type="ORF">M0D58_11420</name>
</gene>
<keyword evidence="3" id="KW-1185">Reference proteome</keyword>
<organism evidence="2 3">
    <name type="scientific">Chryseobacterium nepalense</name>
    <dbReference type="NCBI Taxonomy" id="1854498"/>
    <lineage>
        <taxon>Bacteria</taxon>
        <taxon>Pseudomonadati</taxon>
        <taxon>Bacteroidota</taxon>
        <taxon>Flavobacteriia</taxon>
        <taxon>Flavobacteriales</taxon>
        <taxon>Weeksellaceae</taxon>
        <taxon>Chryseobacterium group</taxon>
        <taxon>Chryseobacterium</taxon>
    </lineage>
</organism>
<evidence type="ECO:0000313" key="3">
    <source>
        <dbReference type="Proteomes" id="UP000830552"/>
    </source>
</evidence>
<dbReference type="RefSeq" id="WP_248389339.1">
    <property type="nucleotide sequence ID" value="NZ_CP096203.1"/>
</dbReference>
<evidence type="ECO:0000256" key="1">
    <source>
        <dbReference type="SAM" id="MobiDB-lite"/>
    </source>
</evidence>
<proteinExistence type="predicted"/>
<dbReference type="EMBL" id="CP096203">
    <property type="protein sequence ID" value="UPQ74658.1"/>
    <property type="molecule type" value="Genomic_DNA"/>
</dbReference>
<sequence>MKKTLGSLNSKKIKKNDLIAVKGGLSNPGSSTISSGCDTLVMTGRKGDAHPSNDGTCDDSDWAC</sequence>
<name>A0ABY4K1I8_9FLAO</name>
<reference evidence="2" key="1">
    <citation type="submission" date="2022-04" db="EMBL/GenBank/DDBJ databases">
        <title>Evolutionary, genomic, and biogeographic characterization of Chryseobacterium nepalense represented by a plastic-degrading bacterium AC3.</title>
        <authorList>
            <person name="Yin Z."/>
            <person name="Liu X."/>
            <person name="Wang D."/>
            <person name="Xie Z."/>
        </authorList>
    </citation>
    <scope>NUCLEOTIDE SEQUENCE</scope>
    <source>
        <strain evidence="2">AC3</strain>
    </source>
</reference>
<accession>A0ABY4K1I8</accession>
<evidence type="ECO:0000313" key="2">
    <source>
        <dbReference type="EMBL" id="UPQ74658.1"/>
    </source>
</evidence>
<dbReference type="Proteomes" id="UP000830552">
    <property type="component" value="Chromosome"/>
</dbReference>